<organism evidence="1 2">
    <name type="scientific">Brassica cretica</name>
    <name type="common">Mustard</name>
    <dbReference type="NCBI Taxonomy" id="69181"/>
    <lineage>
        <taxon>Eukaryota</taxon>
        <taxon>Viridiplantae</taxon>
        <taxon>Streptophyta</taxon>
        <taxon>Embryophyta</taxon>
        <taxon>Tracheophyta</taxon>
        <taxon>Spermatophyta</taxon>
        <taxon>Magnoliopsida</taxon>
        <taxon>eudicotyledons</taxon>
        <taxon>Gunneridae</taxon>
        <taxon>Pentapetalae</taxon>
        <taxon>rosids</taxon>
        <taxon>malvids</taxon>
        <taxon>Brassicales</taxon>
        <taxon>Brassicaceae</taxon>
        <taxon>Brassiceae</taxon>
        <taxon>Brassica</taxon>
    </lineage>
</organism>
<dbReference type="AlphaFoldDB" id="A0A8S9PAS3"/>
<reference evidence="1" key="1">
    <citation type="submission" date="2019-12" db="EMBL/GenBank/DDBJ databases">
        <title>Genome sequencing and annotation of Brassica cretica.</title>
        <authorList>
            <person name="Studholme D.J."/>
            <person name="Sarris P."/>
        </authorList>
    </citation>
    <scope>NUCLEOTIDE SEQUENCE</scope>
    <source>
        <strain evidence="1">PFS-109/04</strain>
        <tissue evidence="1">Leaf</tissue>
    </source>
</reference>
<accession>A0A8S9PAS3</accession>
<proteinExistence type="predicted"/>
<comment type="caution">
    <text evidence="1">The sequence shown here is derived from an EMBL/GenBank/DDBJ whole genome shotgun (WGS) entry which is preliminary data.</text>
</comment>
<evidence type="ECO:0000313" key="2">
    <source>
        <dbReference type="Proteomes" id="UP000712600"/>
    </source>
</evidence>
<gene>
    <name evidence="1" type="ORF">F2Q69_00000618</name>
</gene>
<dbReference type="Proteomes" id="UP000712600">
    <property type="component" value="Unassembled WGS sequence"/>
</dbReference>
<protein>
    <submittedName>
        <fullName evidence="1">Uncharacterized protein</fullName>
    </submittedName>
</protein>
<name>A0A8S9PAS3_BRACR</name>
<dbReference type="EMBL" id="QGKX02001521">
    <property type="protein sequence ID" value="KAF3511271.1"/>
    <property type="molecule type" value="Genomic_DNA"/>
</dbReference>
<evidence type="ECO:0000313" key="1">
    <source>
        <dbReference type="EMBL" id="KAF3511271.1"/>
    </source>
</evidence>
<sequence length="100" mass="10853">MEVFHRTVTGSSTLPNKMHGLTIESLPSSSLKAGANSVVRSLAVTDARKEIDALANLAEKAVLQISYSIFCFVYLATKEVSSIFLNPTGSSLHPLWFLLL</sequence>